<dbReference type="AlphaFoldDB" id="C2K127"/>
<keyword evidence="2" id="KW-1185">Reference proteome</keyword>
<dbReference type="Proteomes" id="UP000004525">
    <property type="component" value="Unassembled WGS sequence"/>
</dbReference>
<reference evidence="1" key="1">
    <citation type="submission" date="2009-01" db="EMBL/GenBank/DDBJ databases">
        <authorList>
            <person name="Qin X."/>
            <person name="Bachman B."/>
            <person name="Battles P."/>
            <person name="Bell A."/>
            <person name="Bess C."/>
            <person name="Bickham C."/>
            <person name="Chaboub L."/>
            <person name="Chen D."/>
            <person name="Coyle M."/>
            <person name="Deiros D.R."/>
            <person name="Dinh H."/>
            <person name="Forbes L."/>
            <person name="Fowler G."/>
            <person name="Francisco L."/>
            <person name="Fu Q."/>
            <person name="Gubbala S."/>
            <person name="Hale W."/>
            <person name="Han Y."/>
            <person name="Hemphill L."/>
            <person name="Highlander S.K."/>
            <person name="Hirani K."/>
            <person name="Hogues M."/>
            <person name="Jackson L."/>
            <person name="Jakkamsetti A."/>
            <person name="Javaid M."/>
            <person name="Jiang H."/>
            <person name="Korchina V."/>
            <person name="Kovar C."/>
            <person name="Lara F."/>
            <person name="Lee S."/>
            <person name="Mata R."/>
            <person name="Mathew T."/>
            <person name="Moen C."/>
            <person name="Morales K."/>
            <person name="Munidasa M."/>
            <person name="Nazareth L."/>
            <person name="Ngo R."/>
            <person name="Nguyen L."/>
            <person name="Okwuonu G."/>
            <person name="Ongeri F."/>
            <person name="Patil S."/>
            <person name="Petrosino J."/>
            <person name="Pham C."/>
            <person name="Pham P."/>
            <person name="Pu L.-L."/>
            <person name="Puazo M."/>
            <person name="Raj R."/>
            <person name="Reid J."/>
            <person name="Rouhana J."/>
            <person name="Saada N."/>
            <person name="Shang Y."/>
            <person name="Simmons D."/>
            <person name="Thornton R."/>
            <person name="Warren J."/>
            <person name="Weissenberger G."/>
            <person name="Zhang J."/>
            <person name="Zhang L."/>
            <person name="Zhou C."/>
            <person name="Zhu D."/>
            <person name="Muzny D."/>
            <person name="Worley K."/>
            <person name="Gibbs R."/>
        </authorList>
    </citation>
    <scope>NUCLEOTIDE SEQUENCE [LARGE SCALE GENOMIC DNA]</scope>
    <source>
        <strain evidence="1">LMS2-1</strain>
    </source>
</reference>
<sequence length="39" mass="4719">MQLNALKDHLHQFPIIVLHQNDNSLRIFAWVLIFSLLRY</sequence>
<evidence type="ECO:0000313" key="1">
    <source>
        <dbReference type="EMBL" id="EEN78998.1"/>
    </source>
</evidence>
<gene>
    <name evidence="1" type="ORF">HMPREF0539_2862</name>
</gene>
<proteinExistence type="predicted"/>
<evidence type="ECO:0000313" key="2">
    <source>
        <dbReference type="Proteomes" id="UP000004525"/>
    </source>
</evidence>
<name>C2K127_LACRM</name>
<dbReference type="EMBL" id="ACIZ01000113">
    <property type="protein sequence ID" value="EEN78998.1"/>
    <property type="molecule type" value="Genomic_DNA"/>
</dbReference>
<accession>C2K127</accession>
<organism evidence="1 2">
    <name type="scientific">Lacticaseibacillus rhamnosus (strain LMS2-1)</name>
    <dbReference type="NCBI Taxonomy" id="525361"/>
    <lineage>
        <taxon>Bacteria</taxon>
        <taxon>Bacillati</taxon>
        <taxon>Bacillota</taxon>
        <taxon>Bacilli</taxon>
        <taxon>Lactobacillales</taxon>
        <taxon>Lactobacillaceae</taxon>
        <taxon>Lacticaseibacillus</taxon>
    </lineage>
</organism>
<protein>
    <submittedName>
        <fullName evidence="1">Uncharacterized protein</fullName>
    </submittedName>
</protein>
<dbReference type="HOGENOM" id="CLU_3311910_0_0_9"/>
<comment type="caution">
    <text evidence="1">The sequence shown here is derived from an EMBL/GenBank/DDBJ whole genome shotgun (WGS) entry which is preliminary data.</text>
</comment>